<evidence type="ECO:0000313" key="3">
    <source>
        <dbReference type="Proteomes" id="UP001232148"/>
    </source>
</evidence>
<feature type="region of interest" description="Disordered" evidence="1">
    <location>
        <begin position="1"/>
        <end position="24"/>
    </location>
</feature>
<dbReference type="SUPFAM" id="SSF55811">
    <property type="entry name" value="Nudix"/>
    <property type="match status" value="1"/>
</dbReference>
<sequence>MSIGYGTNRPNTGAERPPNAPAGLYKPDVAQNAQDAGLRELREETSLDATVVCESIEAYSSGGCLSETIKAIIVNAKPKDDDQVKFEHGIVTGPTKFDTGEDIITLYVPVDGLYKQFKSLQEDDHAIDARLMTFAFSSYVSNMAL</sequence>
<reference evidence="2" key="1">
    <citation type="submission" date="2021-06" db="EMBL/GenBank/DDBJ databases">
        <title>Comparative genomics, transcriptomics and evolutionary studies reveal genomic signatures of adaptation to plant cell wall in hemibiotrophic fungi.</title>
        <authorList>
            <consortium name="DOE Joint Genome Institute"/>
            <person name="Baroncelli R."/>
            <person name="Diaz J.F."/>
            <person name="Benocci T."/>
            <person name="Peng M."/>
            <person name="Battaglia E."/>
            <person name="Haridas S."/>
            <person name="Andreopoulos W."/>
            <person name="Labutti K."/>
            <person name="Pangilinan J."/>
            <person name="Floch G.L."/>
            <person name="Makela M.R."/>
            <person name="Henrissat B."/>
            <person name="Grigoriev I.V."/>
            <person name="Crouch J.A."/>
            <person name="De Vries R.P."/>
            <person name="Sukno S.A."/>
            <person name="Thon M.R."/>
        </authorList>
    </citation>
    <scope>NUCLEOTIDE SEQUENCE</scope>
    <source>
        <strain evidence="2">MAFF235873</strain>
    </source>
</reference>
<dbReference type="EMBL" id="MU843214">
    <property type="protein sequence ID" value="KAK2020573.1"/>
    <property type="molecule type" value="Genomic_DNA"/>
</dbReference>
<protein>
    <recommendedName>
        <fullName evidence="4">Nudix hydrolase domain-containing protein</fullName>
    </recommendedName>
</protein>
<comment type="caution">
    <text evidence="2">The sequence shown here is derived from an EMBL/GenBank/DDBJ whole genome shotgun (WGS) entry which is preliminary data.</text>
</comment>
<proteinExistence type="predicted"/>
<evidence type="ECO:0008006" key="4">
    <source>
        <dbReference type="Google" id="ProtNLM"/>
    </source>
</evidence>
<keyword evidence="3" id="KW-1185">Reference proteome</keyword>
<accession>A0AAD9H1Y3</accession>
<dbReference type="AlphaFoldDB" id="A0AAD9H1Y3"/>
<evidence type="ECO:0000256" key="1">
    <source>
        <dbReference type="SAM" id="MobiDB-lite"/>
    </source>
</evidence>
<dbReference type="Proteomes" id="UP001232148">
    <property type="component" value="Unassembled WGS sequence"/>
</dbReference>
<name>A0AAD9H1Y3_9PEZI</name>
<gene>
    <name evidence="2" type="ORF">LX32DRAFT_699964</name>
</gene>
<dbReference type="Gene3D" id="3.90.79.10">
    <property type="entry name" value="Nucleoside Triphosphate Pyrophosphohydrolase"/>
    <property type="match status" value="1"/>
</dbReference>
<dbReference type="InterPro" id="IPR015797">
    <property type="entry name" value="NUDIX_hydrolase-like_dom_sf"/>
</dbReference>
<evidence type="ECO:0000313" key="2">
    <source>
        <dbReference type="EMBL" id="KAK2020573.1"/>
    </source>
</evidence>
<organism evidence="2 3">
    <name type="scientific">Colletotrichum zoysiae</name>
    <dbReference type="NCBI Taxonomy" id="1216348"/>
    <lineage>
        <taxon>Eukaryota</taxon>
        <taxon>Fungi</taxon>
        <taxon>Dikarya</taxon>
        <taxon>Ascomycota</taxon>
        <taxon>Pezizomycotina</taxon>
        <taxon>Sordariomycetes</taxon>
        <taxon>Hypocreomycetidae</taxon>
        <taxon>Glomerellales</taxon>
        <taxon>Glomerellaceae</taxon>
        <taxon>Colletotrichum</taxon>
        <taxon>Colletotrichum graminicola species complex</taxon>
    </lineage>
</organism>